<proteinExistence type="predicted"/>
<feature type="region of interest" description="Disordered" evidence="1">
    <location>
        <begin position="22"/>
        <end position="43"/>
    </location>
</feature>
<sequence>MDMDLWWCPVCERAITEQDENVHKPSFPKRAMSSPSQPRYTSRGGVYGPKGSLYCSEACREVEELNGRFAFEQLAACLPECVDRPTFSDEPESEGTLSGTDEINTDRSRSLSLGRRSDSTTPNSRSLPSTEEIAPIGNTKVLNGLIPANAQSGATKEPGPENRRVPMLISPNGTPLIQPKFPQRPVHGLKQRRHQSHCPSQRRCSPHSTAATRTGSRLKVVTVAPKASNSVPTYPFSTSDQGAVKSTTPTTKTILNHQPVVRNDMEFGPDARQEKPTTLLRHYALFFRSRPGSTRGEEWVDSLDEPAMFVVGKAAEKAGGAAASGLSRQTSQSESQNSRRSSLQPLKPLPAPKTDGAVDEKAEHKPSKPTHRKDRKHLLGENSCRSWTWDHLPADVPQYPAMDLAQIRLSKLLRHQAATSSSLPPLHPSANNNNTNSQILTLSKPQNLAFNHHHHLSHKLHGHNLDLAAIPAAAAAGGGDHALQAFPIINQSKKKLFIFH</sequence>
<dbReference type="EMBL" id="PGCJ01000234">
    <property type="protein sequence ID" value="PLW36758.1"/>
    <property type="molecule type" value="Genomic_DNA"/>
</dbReference>
<organism evidence="2 3">
    <name type="scientific">Puccinia coronata f. sp. avenae</name>
    <dbReference type="NCBI Taxonomy" id="200324"/>
    <lineage>
        <taxon>Eukaryota</taxon>
        <taxon>Fungi</taxon>
        <taxon>Dikarya</taxon>
        <taxon>Basidiomycota</taxon>
        <taxon>Pucciniomycotina</taxon>
        <taxon>Pucciniomycetes</taxon>
        <taxon>Pucciniales</taxon>
        <taxon>Pucciniaceae</taxon>
        <taxon>Puccinia</taxon>
    </lineage>
</organism>
<feature type="region of interest" description="Disordered" evidence="1">
    <location>
        <begin position="193"/>
        <end position="213"/>
    </location>
</feature>
<feature type="compositionally biased region" description="Polar residues" evidence="1">
    <location>
        <begin position="120"/>
        <end position="129"/>
    </location>
</feature>
<feature type="region of interest" description="Disordered" evidence="1">
    <location>
        <begin position="320"/>
        <end position="379"/>
    </location>
</feature>
<dbReference type="AlphaFoldDB" id="A0A2N5UG96"/>
<feature type="compositionally biased region" description="Basic and acidic residues" evidence="1">
    <location>
        <begin position="356"/>
        <end position="366"/>
    </location>
</feature>
<dbReference type="Proteomes" id="UP000235388">
    <property type="component" value="Unassembled WGS sequence"/>
</dbReference>
<feature type="compositionally biased region" description="Basic residues" evidence="1">
    <location>
        <begin position="367"/>
        <end position="376"/>
    </location>
</feature>
<dbReference type="OrthoDB" id="2506859at2759"/>
<reference evidence="2 3" key="1">
    <citation type="submission" date="2017-11" db="EMBL/GenBank/DDBJ databases">
        <title>De novo assembly and phasing of dikaryotic genomes from two isolates of Puccinia coronata f. sp. avenae, the causal agent of oat crown rust.</title>
        <authorList>
            <person name="Miller M.E."/>
            <person name="Zhang Y."/>
            <person name="Omidvar V."/>
            <person name="Sperschneider J."/>
            <person name="Schwessinger B."/>
            <person name="Raley C."/>
            <person name="Palmer J.M."/>
            <person name="Garnica D."/>
            <person name="Upadhyaya N."/>
            <person name="Rathjen J."/>
            <person name="Taylor J.M."/>
            <person name="Park R.F."/>
            <person name="Dodds P.N."/>
            <person name="Hirsch C.D."/>
            <person name="Kianian S.F."/>
            <person name="Figueroa M."/>
        </authorList>
    </citation>
    <scope>NUCLEOTIDE SEQUENCE [LARGE SCALE GENOMIC DNA]</scope>
    <source>
        <strain evidence="2">12NC29</strain>
    </source>
</reference>
<feature type="compositionally biased region" description="Polar residues" evidence="1">
    <location>
        <begin position="197"/>
        <end position="213"/>
    </location>
</feature>
<evidence type="ECO:0000256" key="1">
    <source>
        <dbReference type="SAM" id="MobiDB-lite"/>
    </source>
</evidence>
<comment type="caution">
    <text evidence="2">The sequence shown here is derived from an EMBL/GenBank/DDBJ whole genome shotgun (WGS) entry which is preliminary data.</text>
</comment>
<evidence type="ECO:0000313" key="3">
    <source>
        <dbReference type="Proteomes" id="UP000235388"/>
    </source>
</evidence>
<gene>
    <name evidence="2" type="ORF">PCANC_14586</name>
</gene>
<feature type="region of interest" description="Disordered" evidence="1">
    <location>
        <begin position="86"/>
        <end position="133"/>
    </location>
</feature>
<name>A0A2N5UG96_9BASI</name>
<feature type="compositionally biased region" description="Low complexity" evidence="1">
    <location>
        <begin position="320"/>
        <end position="342"/>
    </location>
</feature>
<protein>
    <submittedName>
        <fullName evidence="2">Uncharacterized protein</fullName>
    </submittedName>
</protein>
<evidence type="ECO:0000313" key="2">
    <source>
        <dbReference type="EMBL" id="PLW36758.1"/>
    </source>
</evidence>
<keyword evidence="3" id="KW-1185">Reference proteome</keyword>
<accession>A0A2N5UG96</accession>